<evidence type="ECO:0000313" key="5">
    <source>
        <dbReference type="Proteomes" id="UP001501759"/>
    </source>
</evidence>
<sequence>MKIGELSSRAGVSVRLLRYYEEQGLLVSQRTAGGHRSYDACAPDVVRDIRMLLSAGLPTRTIREVLPCVENRGTTVGDCMADRLRDRLTELETQLADLAATRDALAALLTDSARLAALNSAA</sequence>
<organism evidence="4 5">
    <name type="scientific">Streptomyces siamensis</name>
    <dbReference type="NCBI Taxonomy" id="1274986"/>
    <lineage>
        <taxon>Bacteria</taxon>
        <taxon>Bacillati</taxon>
        <taxon>Actinomycetota</taxon>
        <taxon>Actinomycetes</taxon>
        <taxon>Kitasatosporales</taxon>
        <taxon>Streptomycetaceae</taxon>
        <taxon>Streptomyces</taxon>
    </lineage>
</organism>
<evidence type="ECO:0000256" key="2">
    <source>
        <dbReference type="SAM" id="Coils"/>
    </source>
</evidence>
<dbReference type="Pfam" id="PF13411">
    <property type="entry name" value="MerR_1"/>
    <property type="match status" value="1"/>
</dbReference>
<comment type="caution">
    <text evidence="4">The sequence shown here is derived from an EMBL/GenBank/DDBJ whole genome shotgun (WGS) entry which is preliminary data.</text>
</comment>
<dbReference type="PROSITE" id="PS50937">
    <property type="entry name" value="HTH_MERR_2"/>
    <property type="match status" value="1"/>
</dbReference>
<keyword evidence="2" id="KW-0175">Coiled coil</keyword>
<dbReference type="RefSeq" id="WP_345655156.1">
    <property type="nucleotide sequence ID" value="NZ_BAABKB010000023.1"/>
</dbReference>
<dbReference type="InterPro" id="IPR047057">
    <property type="entry name" value="MerR_fam"/>
</dbReference>
<protein>
    <recommendedName>
        <fullName evidence="3">HTH merR-type domain-containing protein</fullName>
    </recommendedName>
</protein>
<dbReference type="PANTHER" id="PTHR30204:SF97">
    <property type="entry name" value="MERR FAMILY REGULATORY PROTEIN"/>
    <property type="match status" value="1"/>
</dbReference>
<feature type="coiled-coil region" evidence="2">
    <location>
        <begin position="81"/>
        <end position="108"/>
    </location>
</feature>
<dbReference type="PROSITE" id="PS00552">
    <property type="entry name" value="HTH_MERR_1"/>
    <property type="match status" value="1"/>
</dbReference>
<dbReference type="Gene3D" id="1.10.1660.10">
    <property type="match status" value="1"/>
</dbReference>
<dbReference type="EMBL" id="BAABKB010000023">
    <property type="protein sequence ID" value="GAA5023387.1"/>
    <property type="molecule type" value="Genomic_DNA"/>
</dbReference>
<keyword evidence="1" id="KW-0238">DNA-binding</keyword>
<feature type="domain" description="HTH merR-type" evidence="3">
    <location>
        <begin position="1"/>
        <end position="68"/>
    </location>
</feature>
<dbReference type="PRINTS" id="PR00040">
    <property type="entry name" value="HTHMERR"/>
</dbReference>
<dbReference type="SMART" id="SM00422">
    <property type="entry name" value="HTH_MERR"/>
    <property type="match status" value="1"/>
</dbReference>
<evidence type="ECO:0000313" key="4">
    <source>
        <dbReference type="EMBL" id="GAA5023387.1"/>
    </source>
</evidence>
<keyword evidence="5" id="KW-1185">Reference proteome</keyword>
<gene>
    <name evidence="4" type="ORF">GCM10023335_56110</name>
</gene>
<evidence type="ECO:0000259" key="3">
    <source>
        <dbReference type="PROSITE" id="PS50937"/>
    </source>
</evidence>
<name>A0ABP9J9Y5_9ACTN</name>
<dbReference type="PANTHER" id="PTHR30204">
    <property type="entry name" value="REDOX-CYCLING DRUG-SENSING TRANSCRIPTIONAL ACTIVATOR SOXR"/>
    <property type="match status" value="1"/>
</dbReference>
<dbReference type="InterPro" id="IPR000551">
    <property type="entry name" value="MerR-type_HTH_dom"/>
</dbReference>
<dbReference type="CDD" id="cd01282">
    <property type="entry name" value="HTH_MerR-like_sg3"/>
    <property type="match status" value="1"/>
</dbReference>
<dbReference type="Proteomes" id="UP001501759">
    <property type="component" value="Unassembled WGS sequence"/>
</dbReference>
<proteinExistence type="predicted"/>
<dbReference type="InterPro" id="IPR009061">
    <property type="entry name" value="DNA-bd_dom_put_sf"/>
</dbReference>
<reference evidence="5" key="1">
    <citation type="journal article" date="2019" name="Int. J. Syst. Evol. Microbiol.">
        <title>The Global Catalogue of Microorganisms (GCM) 10K type strain sequencing project: providing services to taxonomists for standard genome sequencing and annotation.</title>
        <authorList>
            <consortium name="The Broad Institute Genomics Platform"/>
            <consortium name="The Broad Institute Genome Sequencing Center for Infectious Disease"/>
            <person name="Wu L."/>
            <person name="Ma J."/>
        </authorList>
    </citation>
    <scope>NUCLEOTIDE SEQUENCE [LARGE SCALE GENOMIC DNA]</scope>
    <source>
        <strain evidence="5">JCM 18409</strain>
    </source>
</reference>
<accession>A0ABP9J9Y5</accession>
<dbReference type="SUPFAM" id="SSF46955">
    <property type="entry name" value="Putative DNA-binding domain"/>
    <property type="match status" value="1"/>
</dbReference>
<evidence type="ECO:0000256" key="1">
    <source>
        <dbReference type="ARBA" id="ARBA00023125"/>
    </source>
</evidence>